<feature type="chain" id="PRO_5013305382" description="Periplasmic heavy metal sensor" evidence="2">
    <location>
        <begin position="25"/>
        <end position="172"/>
    </location>
</feature>
<dbReference type="InterPro" id="IPR025961">
    <property type="entry name" value="Metal_resist"/>
</dbReference>
<protein>
    <recommendedName>
        <fullName evidence="5">Periplasmic heavy metal sensor</fullName>
    </recommendedName>
</protein>
<evidence type="ECO:0000256" key="2">
    <source>
        <dbReference type="SAM" id="SignalP"/>
    </source>
</evidence>
<evidence type="ECO:0008006" key="5">
    <source>
        <dbReference type="Google" id="ProtNLM"/>
    </source>
</evidence>
<sequence length="172" mass="18453">MNMRTLAIGLGVALAASVAVNLFAATAAYTALTGQDRIERRMDGKAGDEYRASPRELVAALDPEVRGRVRQSLREAGMAARPDFQQAREARRQAIAAAAAEPYDRALVERLLDQSRAAEIRGRRRLEADTLTILGTLEPAERAAFAQILRRSKGGGDSGPGEGREGAKAAPR</sequence>
<comment type="caution">
    <text evidence="3">The sequence shown here is derived from an EMBL/GenBank/DDBJ whole genome shotgun (WGS) entry which is preliminary data.</text>
</comment>
<reference evidence="3 4" key="1">
    <citation type="submission" date="2017-03" db="EMBL/GenBank/DDBJ databases">
        <title>Lifting the veil on microbial sulfur biogeochemistry in mining wastewaters.</title>
        <authorList>
            <person name="Kantor R.S."/>
            <person name="Colenbrander Nelson T."/>
            <person name="Marshall S."/>
            <person name="Bennett D."/>
            <person name="Apte S."/>
            <person name="Camacho D."/>
            <person name="Thomas B.C."/>
            <person name="Warren L.A."/>
            <person name="Banfield J.F."/>
        </authorList>
    </citation>
    <scope>NUCLEOTIDE SEQUENCE [LARGE SCALE GENOMIC DNA]</scope>
    <source>
        <strain evidence="3">32-68-21</strain>
    </source>
</reference>
<gene>
    <name evidence="3" type="ORF">B7Y86_01370</name>
</gene>
<feature type="signal peptide" evidence="2">
    <location>
        <begin position="1"/>
        <end position="24"/>
    </location>
</feature>
<dbReference type="Proteomes" id="UP000216147">
    <property type="component" value="Unassembled WGS sequence"/>
</dbReference>
<dbReference type="AlphaFoldDB" id="A0A258HRX1"/>
<dbReference type="Pfam" id="PF13801">
    <property type="entry name" value="Metal_resist"/>
    <property type="match status" value="1"/>
</dbReference>
<organism evidence="3 4">
    <name type="scientific">Brevundimonas subvibrioides</name>
    <dbReference type="NCBI Taxonomy" id="74313"/>
    <lineage>
        <taxon>Bacteria</taxon>
        <taxon>Pseudomonadati</taxon>
        <taxon>Pseudomonadota</taxon>
        <taxon>Alphaproteobacteria</taxon>
        <taxon>Caulobacterales</taxon>
        <taxon>Caulobacteraceae</taxon>
        <taxon>Brevundimonas</taxon>
    </lineage>
</organism>
<name>A0A258HRX1_9CAUL</name>
<keyword evidence="2" id="KW-0732">Signal</keyword>
<evidence type="ECO:0000313" key="3">
    <source>
        <dbReference type="EMBL" id="OYX59102.1"/>
    </source>
</evidence>
<feature type="compositionally biased region" description="Basic and acidic residues" evidence="1">
    <location>
        <begin position="162"/>
        <end position="172"/>
    </location>
</feature>
<feature type="region of interest" description="Disordered" evidence="1">
    <location>
        <begin position="149"/>
        <end position="172"/>
    </location>
</feature>
<evidence type="ECO:0000256" key="1">
    <source>
        <dbReference type="SAM" id="MobiDB-lite"/>
    </source>
</evidence>
<evidence type="ECO:0000313" key="4">
    <source>
        <dbReference type="Proteomes" id="UP000216147"/>
    </source>
</evidence>
<proteinExistence type="predicted"/>
<dbReference type="EMBL" id="NCEQ01000001">
    <property type="protein sequence ID" value="OYX59102.1"/>
    <property type="molecule type" value="Genomic_DNA"/>
</dbReference>
<accession>A0A258HRX1</accession>